<dbReference type="AlphaFoldDB" id="A0A381QEC5"/>
<dbReference type="GO" id="GO:0006508">
    <property type="term" value="P:proteolysis"/>
    <property type="evidence" value="ECO:0007669"/>
    <property type="project" value="UniProtKB-KW"/>
</dbReference>
<dbReference type="EMBL" id="UINC01001290">
    <property type="protein sequence ID" value="SUZ76749.1"/>
    <property type="molecule type" value="Genomic_DNA"/>
</dbReference>
<dbReference type="GO" id="GO:0004190">
    <property type="term" value="F:aspartic-type endopeptidase activity"/>
    <property type="evidence" value="ECO:0007669"/>
    <property type="project" value="InterPro"/>
</dbReference>
<dbReference type="NCBIfam" id="TIGR00077">
    <property type="entry name" value="lspA"/>
    <property type="match status" value="1"/>
</dbReference>
<dbReference type="HAMAP" id="MF_00161">
    <property type="entry name" value="LspA"/>
    <property type="match status" value="1"/>
</dbReference>
<evidence type="ECO:0000256" key="7">
    <source>
        <dbReference type="SAM" id="Phobius"/>
    </source>
</evidence>
<keyword evidence="6 7" id="KW-0472">Membrane</keyword>
<reference evidence="8" key="1">
    <citation type="submission" date="2018-05" db="EMBL/GenBank/DDBJ databases">
        <authorList>
            <person name="Lanie J.A."/>
            <person name="Ng W.-L."/>
            <person name="Kazmierczak K.M."/>
            <person name="Andrzejewski T.M."/>
            <person name="Davidsen T.M."/>
            <person name="Wayne K.J."/>
            <person name="Tettelin H."/>
            <person name="Glass J.I."/>
            <person name="Rusch D."/>
            <person name="Podicherti R."/>
            <person name="Tsui H.-C.T."/>
            <person name="Winkler M.E."/>
        </authorList>
    </citation>
    <scope>NUCLEOTIDE SEQUENCE</scope>
</reference>
<dbReference type="PROSITE" id="PS00855">
    <property type="entry name" value="SPASE_II"/>
    <property type="match status" value="1"/>
</dbReference>
<sequence>MIWYRDWVFYSTVVVVFGLDQVSKEVIRRQLPLYESWPEEGFLRIVHGLNTGSAFGLFSGFTNLLIIASIVGIGVALYYFQQQKISVIWYRLSVGLIVGGALGNLVDRLKDGAVVDFISVGWWPAFNVADSSISVGMVLLIITLLFGERFGWVSTSDESRPDDS</sequence>
<evidence type="ECO:0000256" key="6">
    <source>
        <dbReference type="ARBA" id="ARBA00023136"/>
    </source>
</evidence>
<evidence type="ECO:0000256" key="2">
    <source>
        <dbReference type="ARBA" id="ARBA00022670"/>
    </source>
</evidence>
<organism evidence="8">
    <name type="scientific">marine metagenome</name>
    <dbReference type="NCBI Taxonomy" id="408172"/>
    <lineage>
        <taxon>unclassified sequences</taxon>
        <taxon>metagenomes</taxon>
        <taxon>ecological metagenomes</taxon>
    </lineage>
</organism>
<dbReference type="PRINTS" id="PR00781">
    <property type="entry name" value="LIPOSIGPTASE"/>
</dbReference>
<dbReference type="PANTHER" id="PTHR33695">
    <property type="entry name" value="LIPOPROTEIN SIGNAL PEPTIDASE"/>
    <property type="match status" value="1"/>
</dbReference>
<gene>
    <name evidence="8" type="ORF">METZ01_LOCUS29603</name>
</gene>
<keyword evidence="4" id="KW-0378">Hydrolase</keyword>
<proteinExistence type="inferred from homology"/>
<dbReference type="PANTHER" id="PTHR33695:SF1">
    <property type="entry name" value="LIPOPROTEIN SIGNAL PEPTIDASE"/>
    <property type="match status" value="1"/>
</dbReference>
<feature type="transmembrane region" description="Helical" evidence="7">
    <location>
        <begin position="87"/>
        <end position="106"/>
    </location>
</feature>
<keyword evidence="5 7" id="KW-1133">Transmembrane helix</keyword>
<dbReference type="GO" id="GO:0016020">
    <property type="term" value="C:membrane"/>
    <property type="evidence" value="ECO:0007669"/>
    <property type="project" value="InterPro"/>
</dbReference>
<keyword evidence="1" id="KW-1003">Cell membrane</keyword>
<evidence type="ECO:0000313" key="8">
    <source>
        <dbReference type="EMBL" id="SUZ76749.1"/>
    </source>
</evidence>
<feature type="transmembrane region" description="Helical" evidence="7">
    <location>
        <begin position="57"/>
        <end position="80"/>
    </location>
</feature>
<dbReference type="Pfam" id="PF01252">
    <property type="entry name" value="Peptidase_A8"/>
    <property type="match status" value="1"/>
</dbReference>
<evidence type="ECO:0000256" key="5">
    <source>
        <dbReference type="ARBA" id="ARBA00022989"/>
    </source>
</evidence>
<evidence type="ECO:0000256" key="1">
    <source>
        <dbReference type="ARBA" id="ARBA00022475"/>
    </source>
</evidence>
<evidence type="ECO:0000256" key="4">
    <source>
        <dbReference type="ARBA" id="ARBA00022801"/>
    </source>
</evidence>
<evidence type="ECO:0008006" key="9">
    <source>
        <dbReference type="Google" id="ProtNLM"/>
    </source>
</evidence>
<name>A0A381QEC5_9ZZZZ</name>
<keyword evidence="2" id="KW-0645">Protease</keyword>
<evidence type="ECO:0000256" key="3">
    <source>
        <dbReference type="ARBA" id="ARBA00022692"/>
    </source>
</evidence>
<keyword evidence="3 7" id="KW-0812">Transmembrane</keyword>
<dbReference type="InterPro" id="IPR001872">
    <property type="entry name" value="Peptidase_A8"/>
</dbReference>
<accession>A0A381QEC5</accession>
<feature type="transmembrane region" description="Helical" evidence="7">
    <location>
        <begin position="126"/>
        <end position="146"/>
    </location>
</feature>
<protein>
    <recommendedName>
        <fullName evidence="9">Lipoprotein signal peptidase</fullName>
    </recommendedName>
</protein>